<dbReference type="OrthoDB" id="2449586at2759"/>
<sequence>MEKCWHKDPSERPSAEMISDISENWVEDLLYDVETEDSLMFLNAEQKMQDEDIDEDLSSVEITHPEANVTSKLLPDLNNNDFVEFQSSFPPGISDLNKINDKTIEYRETKHIMPIIDQLIKNSMMWKLGIENRRKQDDFVEFQSSFPPGISDLNKINDKTIEYRETKHIMPIIDQLIKNSMMWKLGIVRREILKIDPINKKATTPNTIHETQEILLNIRGFGN</sequence>
<comment type="caution">
    <text evidence="1">The sequence shown here is derived from an EMBL/GenBank/DDBJ whole genome shotgun (WGS) entry which is preliminary data.</text>
</comment>
<proteinExistence type="predicted"/>
<gene>
    <name evidence="1" type="ORF">Glove_117g477</name>
</gene>
<accession>A0A397J4H1</accession>
<organism evidence="1 2">
    <name type="scientific">Diversispora epigaea</name>
    <dbReference type="NCBI Taxonomy" id="1348612"/>
    <lineage>
        <taxon>Eukaryota</taxon>
        <taxon>Fungi</taxon>
        <taxon>Fungi incertae sedis</taxon>
        <taxon>Mucoromycota</taxon>
        <taxon>Glomeromycotina</taxon>
        <taxon>Glomeromycetes</taxon>
        <taxon>Diversisporales</taxon>
        <taxon>Diversisporaceae</taxon>
        <taxon>Diversispora</taxon>
    </lineage>
</organism>
<evidence type="ECO:0008006" key="3">
    <source>
        <dbReference type="Google" id="ProtNLM"/>
    </source>
</evidence>
<dbReference type="Proteomes" id="UP000266861">
    <property type="component" value="Unassembled WGS sequence"/>
</dbReference>
<keyword evidence="2" id="KW-1185">Reference proteome</keyword>
<dbReference type="EMBL" id="PQFF01000109">
    <property type="protein sequence ID" value="RHZ81588.1"/>
    <property type="molecule type" value="Genomic_DNA"/>
</dbReference>
<dbReference type="AlphaFoldDB" id="A0A397J4H1"/>
<evidence type="ECO:0000313" key="1">
    <source>
        <dbReference type="EMBL" id="RHZ81588.1"/>
    </source>
</evidence>
<protein>
    <recommendedName>
        <fullName evidence="3">Serine-threonine/tyrosine-protein kinase catalytic domain-containing protein</fullName>
    </recommendedName>
</protein>
<evidence type="ECO:0000313" key="2">
    <source>
        <dbReference type="Proteomes" id="UP000266861"/>
    </source>
</evidence>
<name>A0A397J4H1_9GLOM</name>
<reference evidence="1 2" key="1">
    <citation type="submission" date="2018-08" db="EMBL/GenBank/DDBJ databases">
        <title>Genome and evolution of the arbuscular mycorrhizal fungus Diversispora epigaea (formerly Glomus versiforme) and its bacterial endosymbionts.</title>
        <authorList>
            <person name="Sun X."/>
            <person name="Fei Z."/>
            <person name="Harrison M."/>
        </authorList>
    </citation>
    <scope>NUCLEOTIDE SEQUENCE [LARGE SCALE GENOMIC DNA]</scope>
    <source>
        <strain evidence="1 2">IT104</strain>
    </source>
</reference>